<dbReference type="Pfam" id="PF00085">
    <property type="entry name" value="Thioredoxin"/>
    <property type="match status" value="1"/>
</dbReference>
<dbReference type="AlphaFoldDB" id="A0A4R1I3G2"/>
<evidence type="ECO:0000259" key="2">
    <source>
        <dbReference type="Pfam" id="PF00085"/>
    </source>
</evidence>
<dbReference type="InterPro" id="IPR013766">
    <property type="entry name" value="Thioredoxin_domain"/>
</dbReference>
<dbReference type="CDD" id="cd02947">
    <property type="entry name" value="TRX_family"/>
    <property type="match status" value="1"/>
</dbReference>
<dbReference type="Gene3D" id="3.40.30.10">
    <property type="entry name" value="Glutaredoxin"/>
    <property type="match status" value="1"/>
</dbReference>
<keyword evidence="1" id="KW-0472">Membrane</keyword>
<feature type="domain" description="Thioredoxin" evidence="2">
    <location>
        <begin position="52"/>
        <end position="135"/>
    </location>
</feature>
<evidence type="ECO:0000313" key="3">
    <source>
        <dbReference type="EMBL" id="TCK27059.1"/>
    </source>
</evidence>
<keyword evidence="1" id="KW-0812">Transmembrane</keyword>
<dbReference type="InterPro" id="IPR036249">
    <property type="entry name" value="Thioredoxin-like_sf"/>
</dbReference>
<name>A0A4R1I3G2_PSEEN</name>
<gene>
    <name evidence="3" type="ORF">EV378_2914</name>
</gene>
<feature type="transmembrane region" description="Helical" evidence="1">
    <location>
        <begin position="6"/>
        <end position="23"/>
    </location>
</feature>
<dbReference type="Proteomes" id="UP000295560">
    <property type="component" value="Unassembled WGS sequence"/>
</dbReference>
<dbReference type="OrthoDB" id="1495530at2"/>
<sequence length="137" mass="14004">MSVAGVATVLVVVLVVGVVGVLLRRRSGRVRTPSDRGVDGWSLAGVQPGTDDRFLLLQLSSPVCAPCRTTAGVLAGMAAGDPGMRHVEVDVAERVDVARALGVMSTPTTVAFGRDGAELLRVSGVPSADELRSALAG</sequence>
<dbReference type="RefSeq" id="WP_132425255.1">
    <property type="nucleotide sequence ID" value="NZ_SMFZ01000001.1"/>
</dbReference>
<reference evidence="3 4" key="1">
    <citation type="submission" date="2019-03" db="EMBL/GenBank/DDBJ databases">
        <title>Sequencing the genomes of 1000 actinobacteria strains.</title>
        <authorList>
            <person name="Klenk H.-P."/>
        </authorList>
    </citation>
    <scope>NUCLEOTIDE SEQUENCE [LARGE SCALE GENOMIC DNA]</scope>
    <source>
        <strain evidence="3 4">DSM 44969</strain>
    </source>
</reference>
<keyword evidence="4" id="KW-1185">Reference proteome</keyword>
<accession>A0A4R1I3G2</accession>
<organism evidence="3 4">
    <name type="scientific">Pseudonocardia endophytica</name>
    <dbReference type="NCBI Taxonomy" id="401976"/>
    <lineage>
        <taxon>Bacteria</taxon>
        <taxon>Bacillati</taxon>
        <taxon>Actinomycetota</taxon>
        <taxon>Actinomycetes</taxon>
        <taxon>Pseudonocardiales</taxon>
        <taxon>Pseudonocardiaceae</taxon>
        <taxon>Pseudonocardia</taxon>
    </lineage>
</organism>
<comment type="caution">
    <text evidence="3">The sequence shown here is derived from an EMBL/GenBank/DDBJ whole genome shotgun (WGS) entry which is preliminary data.</text>
</comment>
<evidence type="ECO:0000256" key="1">
    <source>
        <dbReference type="SAM" id="Phobius"/>
    </source>
</evidence>
<evidence type="ECO:0000313" key="4">
    <source>
        <dbReference type="Proteomes" id="UP000295560"/>
    </source>
</evidence>
<dbReference type="SUPFAM" id="SSF52833">
    <property type="entry name" value="Thioredoxin-like"/>
    <property type="match status" value="1"/>
</dbReference>
<keyword evidence="1" id="KW-1133">Transmembrane helix</keyword>
<dbReference type="EMBL" id="SMFZ01000001">
    <property type="protein sequence ID" value="TCK27059.1"/>
    <property type="molecule type" value="Genomic_DNA"/>
</dbReference>
<proteinExistence type="predicted"/>
<protein>
    <submittedName>
        <fullName evidence="3">Thioredoxin</fullName>
    </submittedName>
</protein>